<dbReference type="AlphaFoldDB" id="A0A8T8E7I2"/>
<reference evidence="2 3" key="1">
    <citation type="submission" date="2021-01" db="EMBL/GenBank/DDBJ databases">
        <title>Genome Sequence and Methylation Pattern of Haloterrigena salifodinae BOL5-1, An Extremely Halophilic Archaeon from a Bolivian Salt Mine.</title>
        <authorList>
            <person name="DasSarma P."/>
            <person name="Anton B.P."/>
            <person name="DasSarma S.L."/>
            <person name="von Ehrenheim H.A.L."/>
            <person name="Martinez F.L."/>
            <person name="Guzman D."/>
            <person name="Roberts R.J."/>
            <person name="DasSarma S."/>
        </authorList>
    </citation>
    <scope>NUCLEOTIDE SEQUENCE [LARGE SCALE GENOMIC DNA]</scope>
    <source>
        <strain evidence="2 3">BOL5-1</strain>
        <plasmid evidence="2 3">pHTS280.6</plasmid>
    </source>
</reference>
<dbReference type="Pfam" id="PF18545">
    <property type="entry name" value="HalOD1"/>
    <property type="match status" value="2"/>
</dbReference>
<feature type="domain" description="Halobacterial output" evidence="1">
    <location>
        <begin position="25"/>
        <end position="96"/>
    </location>
</feature>
<protein>
    <recommendedName>
        <fullName evidence="1">Halobacterial output domain-containing protein</fullName>
    </recommendedName>
</protein>
<dbReference type="RefSeq" id="WP_204749764.1">
    <property type="nucleotide sequence ID" value="NZ_CP069192.1"/>
</dbReference>
<dbReference type="Proteomes" id="UP000637819">
    <property type="component" value="Plasmid pHTS280.6"/>
</dbReference>
<evidence type="ECO:0000313" key="3">
    <source>
        <dbReference type="Proteomes" id="UP000637819"/>
    </source>
</evidence>
<organism evidence="2 3">
    <name type="scientific">Haloterrigena salifodinae</name>
    <dbReference type="NCBI Taxonomy" id="2675099"/>
    <lineage>
        <taxon>Archaea</taxon>
        <taxon>Methanobacteriati</taxon>
        <taxon>Methanobacteriota</taxon>
        <taxon>Stenosarchaea group</taxon>
        <taxon>Halobacteria</taxon>
        <taxon>Halobacteriales</taxon>
        <taxon>Natrialbaceae</taxon>
        <taxon>Haloterrigena</taxon>
    </lineage>
</organism>
<name>A0A8T8E7I2_9EURY</name>
<dbReference type="InterPro" id="IPR040624">
    <property type="entry name" value="HalOD1"/>
</dbReference>
<dbReference type="OrthoDB" id="205616at2157"/>
<dbReference type="EMBL" id="CP069192">
    <property type="protein sequence ID" value="QRV17824.1"/>
    <property type="molecule type" value="Genomic_DNA"/>
</dbReference>
<geneLocation type="plasmid" evidence="2 3">
    <name>pHTS280.6</name>
</geneLocation>
<gene>
    <name evidence="2" type="ORF">JMJ58_23830</name>
</gene>
<keyword evidence="3" id="KW-1185">Reference proteome</keyword>
<dbReference type="GeneID" id="62878224"/>
<accession>A0A8T8E7I2</accession>
<evidence type="ECO:0000313" key="2">
    <source>
        <dbReference type="EMBL" id="QRV17824.1"/>
    </source>
</evidence>
<feature type="domain" description="Halobacterial output" evidence="1">
    <location>
        <begin position="134"/>
        <end position="206"/>
    </location>
</feature>
<keyword evidence="2" id="KW-0614">Plasmid</keyword>
<sequence length="232" mass="25511">MMNLRRIKNTFYHDCSTFHHDFDSEEELLVSVINAIASAENSSPTDIDPLYGSIEPKLLNSFSKCADASDGSPPVSLTFSHEGYQTTVDGTGKIVLSRDETSSSALSFIRPSSESSLLEESSGKFTCHHDFEADHSLTVRLVKALAAIKGTRPTEITPLYESIDPKVLSILGDYADERDEPSPVSLEFVHSDHRITVDERGKISIRESTPNSNVTDVVRAAWNSEPPLTAPR</sequence>
<evidence type="ECO:0000259" key="1">
    <source>
        <dbReference type="Pfam" id="PF18545"/>
    </source>
</evidence>
<dbReference type="KEGG" id="hsal:JMJ58_23830"/>
<proteinExistence type="predicted"/>